<dbReference type="GO" id="GO:0046983">
    <property type="term" value="F:protein dimerization activity"/>
    <property type="evidence" value="ECO:0007669"/>
    <property type="project" value="InterPro"/>
</dbReference>
<dbReference type="KEGG" id="psoj:PHYSODRAFT_564085"/>
<evidence type="ECO:0000313" key="2">
    <source>
        <dbReference type="EMBL" id="EGZ09375.1"/>
    </source>
</evidence>
<accession>G5A3K2</accession>
<dbReference type="InterPro" id="IPR008906">
    <property type="entry name" value="HATC_C_dom"/>
</dbReference>
<dbReference type="InParanoid" id="G5A3K2"/>
<name>G5A3K2_PHYSP</name>
<dbReference type="EMBL" id="JH159159">
    <property type="protein sequence ID" value="EGZ09375.1"/>
    <property type="molecule type" value="Genomic_DNA"/>
</dbReference>
<evidence type="ECO:0000259" key="1">
    <source>
        <dbReference type="Pfam" id="PF05699"/>
    </source>
</evidence>
<protein>
    <recommendedName>
        <fullName evidence="1">HAT C-terminal dimerisation domain-containing protein</fullName>
    </recommendedName>
</protein>
<dbReference type="InterPro" id="IPR012337">
    <property type="entry name" value="RNaseH-like_sf"/>
</dbReference>
<dbReference type="GO" id="GO:0006357">
    <property type="term" value="P:regulation of transcription by RNA polymerase II"/>
    <property type="evidence" value="ECO:0007669"/>
    <property type="project" value="TreeGrafter"/>
</dbReference>
<proteinExistence type="predicted"/>
<dbReference type="Pfam" id="PF05699">
    <property type="entry name" value="Dimer_Tnp_hAT"/>
    <property type="match status" value="1"/>
</dbReference>
<dbReference type="PANTHER" id="PTHR46169">
    <property type="entry name" value="DNA REPLICATION-RELATED ELEMENT FACTOR, ISOFORM A"/>
    <property type="match status" value="1"/>
</dbReference>
<dbReference type="PANTHER" id="PTHR46169:SF29">
    <property type="entry name" value="DNA REPLICATION-RELATED ELEMENT FACTOR, ISOFORM A"/>
    <property type="match status" value="1"/>
</dbReference>
<dbReference type="AlphaFoldDB" id="G5A3K2"/>
<dbReference type="GeneID" id="20663779"/>
<dbReference type="STRING" id="1094619.G5A3K2"/>
<dbReference type="InterPro" id="IPR052717">
    <property type="entry name" value="Vacuolar_transposase_reg"/>
</dbReference>
<dbReference type="RefSeq" id="XP_009534236.1">
    <property type="nucleotide sequence ID" value="XM_009535941.1"/>
</dbReference>
<gene>
    <name evidence="2" type="ORF">PHYSODRAFT_564085</name>
</gene>
<dbReference type="SUPFAM" id="SSF53098">
    <property type="entry name" value="Ribonuclease H-like"/>
    <property type="match status" value="1"/>
</dbReference>
<dbReference type="SMR" id="G5A3K2"/>
<sequence length="253" mass="29030">MLARLIELQAPLDDFFSRLERPEFKEEFRDLSRDKLPKPREWFAIRCLVAVLDPIAAVTKVLSGDSYPTLTLAFPMLRRIKAVLGDSDIFSKQAALVGRQEFQREVLELVKNVRKAVLHLFTQRFRGMSFDLVWITFLDPLFHKMKLLTQSEIEEAKKLQLSCASEFVAYLEEAKTVPRDQNPLTWWSVNGHKYPSLKLLARKWLGCVATSVPSERAFSTAGNVVTAKRCQMDPDLVRDIVFISENCGNPQKK</sequence>
<evidence type="ECO:0000313" key="3">
    <source>
        <dbReference type="Proteomes" id="UP000002640"/>
    </source>
</evidence>
<organism evidence="2 3">
    <name type="scientific">Phytophthora sojae (strain P6497)</name>
    <name type="common">Soybean stem and root rot agent</name>
    <name type="synonym">Phytophthora megasperma f. sp. glycines</name>
    <dbReference type="NCBI Taxonomy" id="1094619"/>
    <lineage>
        <taxon>Eukaryota</taxon>
        <taxon>Sar</taxon>
        <taxon>Stramenopiles</taxon>
        <taxon>Oomycota</taxon>
        <taxon>Peronosporomycetes</taxon>
        <taxon>Peronosporales</taxon>
        <taxon>Peronosporaceae</taxon>
        <taxon>Phytophthora</taxon>
    </lineage>
</organism>
<feature type="domain" description="HAT C-terminal dimerisation" evidence="1">
    <location>
        <begin position="169"/>
        <end position="246"/>
    </location>
</feature>
<dbReference type="Proteomes" id="UP000002640">
    <property type="component" value="Unassembled WGS sequence"/>
</dbReference>
<keyword evidence="3" id="KW-1185">Reference proteome</keyword>
<reference evidence="2 3" key="1">
    <citation type="journal article" date="2006" name="Science">
        <title>Phytophthora genome sequences uncover evolutionary origins and mechanisms of pathogenesis.</title>
        <authorList>
            <person name="Tyler B.M."/>
            <person name="Tripathy S."/>
            <person name="Zhang X."/>
            <person name="Dehal P."/>
            <person name="Jiang R.H."/>
            <person name="Aerts A."/>
            <person name="Arredondo F.D."/>
            <person name="Baxter L."/>
            <person name="Bensasson D."/>
            <person name="Beynon J.L."/>
            <person name="Chapman J."/>
            <person name="Damasceno C.M."/>
            <person name="Dorrance A.E."/>
            <person name="Dou D."/>
            <person name="Dickerman A.W."/>
            <person name="Dubchak I.L."/>
            <person name="Garbelotto M."/>
            <person name="Gijzen M."/>
            <person name="Gordon S.G."/>
            <person name="Govers F."/>
            <person name="Grunwald N.J."/>
            <person name="Huang W."/>
            <person name="Ivors K.L."/>
            <person name="Jones R.W."/>
            <person name="Kamoun S."/>
            <person name="Krampis K."/>
            <person name="Lamour K.H."/>
            <person name="Lee M.K."/>
            <person name="McDonald W.H."/>
            <person name="Medina M."/>
            <person name="Meijer H.J."/>
            <person name="Nordberg E.K."/>
            <person name="Maclean D.J."/>
            <person name="Ospina-Giraldo M.D."/>
            <person name="Morris P.F."/>
            <person name="Phuntumart V."/>
            <person name="Putnam N.H."/>
            <person name="Rash S."/>
            <person name="Rose J.K."/>
            <person name="Sakihama Y."/>
            <person name="Salamov A.A."/>
            <person name="Savidor A."/>
            <person name="Scheuring C.F."/>
            <person name="Smith B.M."/>
            <person name="Sobral B.W."/>
            <person name="Terry A."/>
            <person name="Torto-Alalibo T.A."/>
            <person name="Win J."/>
            <person name="Xu Z."/>
            <person name="Zhang H."/>
            <person name="Grigoriev I.V."/>
            <person name="Rokhsar D.S."/>
            <person name="Boore J.L."/>
        </authorList>
    </citation>
    <scope>NUCLEOTIDE SEQUENCE [LARGE SCALE GENOMIC DNA]</scope>
    <source>
        <strain evidence="2 3">P6497</strain>
    </source>
</reference>
<dbReference type="GO" id="GO:0005634">
    <property type="term" value="C:nucleus"/>
    <property type="evidence" value="ECO:0007669"/>
    <property type="project" value="TreeGrafter"/>
</dbReference>